<name>A0ABU1VFJ3_9BURK</name>
<dbReference type="Proteomes" id="UP001265550">
    <property type="component" value="Unassembled WGS sequence"/>
</dbReference>
<protein>
    <submittedName>
        <fullName evidence="2">Formyl-CoA transferase</fullName>
        <ecNumber evidence="2">2.8.3.16</ecNumber>
    </submittedName>
</protein>
<dbReference type="InterPro" id="IPR023606">
    <property type="entry name" value="CoA-Trfase_III_dom_1_sf"/>
</dbReference>
<reference evidence="2 3" key="1">
    <citation type="submission" date="2023-07" db="EMBL/GenBank/DDBJ databases">
        <title>Sorghum-associated microbial communities from plants grown in Nebraska, USA.</title>
        <authorList>
            <person name="Schachtman D."/>
        </authorList>
    </citation>
    <scope>NUCLEOTIDE SEQUENCE [LARGE SCALE GENOMIC DNA]</scope>
    <source>
        <strain evidence="2 3">BE240</strain>
    </source>
</reference>
<dbReference type="InterPro" id="IPR044855">
    <property type="entry name" value="CoA-Trfase_III_dom3_sf"/>
</dbReference>
<organism evidence="2 3">
    <name type="scientific">Hydrogenophaga laconesensis</name>
    <dbReference type="NCBI Taxonomy" id="1805971"/>
    <lineage>
        <taxon>Bacteria</taxon>
        <taxon>Pseudomonadati</taxon>
        <taxon>Pseudomonadota</taxon>
        <taxon>Betaproteobacteria</taxon>
        <taxon>Burkholderiales</taxon>
        <taxon>Comamonadaceae</taxon>
        <taxon>Hydrogenophaga</taxon>
    </lineage>
</organism>
<dbReference type="Pfam" id="PF02515">
    <property type="entry name" value="CoA_transf_3"/>
    <property type="match status" value="1"/>
</dbReference>
<keyword evidence="3" id="KW-1185">Reference proteome</keyword>
<keyword evidence="1 2" id="KW-0808">Transferase</keyword>
<dbReference type="PANTHER" id="PTHR48207:SF3">
    <property type="entry name" value="SUCCINATE--HYDROXYMETHYLGLUTARATE COA-TRANSFERASE"/>
    <property type="match status" value="1"/>
</dbReference>
<dbReference type="EC" id="2.8.3.16" evidence="2"/>
<gene>
    <name evidence="2" type="ORF">J2X09_003988</name>
</gene>
<accession>A0ABU1VFJ3</accession>
<dbReference type="PANTHER" id="PTHR48207">
    <property type="entry name" value="SUCCINATE--HYDROXYMETHYLGLUTARATE COA-TRANSFERASE"/>
    <property type="match status" value="1"/>
</dbReference>
<dbReference type="InterPro" id="IPR050483">
    <property type="entry name" value="CoA-transferase_III_domain"/>
</dbReference>
<proteinExistence type="predicted"/>
<evidence type="ECO:0000313" key="2">
    <source>
        <dbReference type="EMBL" id="MDR7096231.1"/>
    </source>
</evidence>
<dbReference type="Gene3D" id="3.30.1540.10">
    <property type="entry name" value="formyl-coa transferase, domain 3"/>
    <property type="match status" value="1"/>
</dbReference>
<dbReference type="Gene3D" id="3.40.50.10540">
    <property type="entry name" value="Crotonobetainyl-coa:carnitine coa-transferase, domain 1"/>
    <property type="match status" value="1"/>
</dbReference>
<sequence length="411" mass="44348">MTAKILDGVVVLDLTRFFSGPQGTLFLAGLGAEVIKIDDPKTGDPTAFAPPFAGPRGVSFSRQTDEDMGIAYLKRARGKKSATLNLKSMEGREIFLRMVKHADVVVDNFSAGVADRLGVGYAALKEANPRIVYCSLTGYGSTGPDRHLKAYDLMVQAAVGLMSITGQPGSAPTKAGSPVSDAIAGVFAALGIVSALLHRDRTGEGQSIDVSMADCLFSLIFDEPLDCYPRLGLQPQQGNRIMRFSPFNAYRTRDGWITIGAATNDDWLALLEVMDRTDLKNDAHMMSVGWRLANNAKVDEVVARWAQGYTTEDIEARLAHAKLACSPVRDIHDVLRWEQMADRQMAVPLWNPLSRSNVAASGAGFPIKFTGSPAGYDQPAPLPGQHSDEVLTRLAGLDATQIEALRSARVV</sequence>
<dbReference type="SUPFAM" id="SSF89796">
    <property type="entry name" value="CoA-transferase family III (CaiB/BaiF)"/>
    <property type="match status" value="1"/>
</dbReference>
<dbReference type="InterPro" id="IPR003673">
    <property type="entry name" value="CoA-Trfase_fam_III"/>
</dbReference>
<dbReference type="GO" id="GO:0033608">
    <property type="term" value="F:formyl-CoA transferase activity"/>
    <property type="evidence" value="ECO:0007669"/>
    <property type="project" value="UniProtKB-EC"/>
</dbReference>
<dbReference type="EMBL" id="JAVDWE010000013">
    <property type="protein sequence ID" value="MDR7096231.1"/>
    <property type="molecule type" value="Genomic_DNA"/>
</dbReference>
<evidence type="ECO:0000256" key="1">
    <source>
        <dbReference type="ARBA" id="ARBA00022679"/>
    </source>
</evidence>
<dbReference type="RefSeq" id="WP_204735008.1">
    <property type="nucleotide sequence ID" value="NZ_JAVDWE010000013.1"/>
</dbReference>
<evidence type="ECO:0000313" key="3">
    <source>
        <dbReference type="Proteomes" id="UP001265550"/>
    </source>
</evidence>
<comment type="caution">
    <text evidence="2">The sequence shown here is derived from an EMBL/GenBank/DDBJ whole genome shotgun (WGS) entry which is preliminary data.</text>
</comment>